<dbReference type="AlphaFoldDB" id="A0A7C4HDE1"/>
<accession>A0A7C4HDE1</accession>
<protein>
    <submittedName>
        <fullName evidence="1">Uncharacterized protein</fullName>
    </submittedName>
</protein>
<reference evidence="1" key="1">
    <citation type="journal article" date="2020" name="mSystems">
        <title>Genome- and Community-Level Interaction Insights into Carbon Utilization and Element Cycling Functions of Hydrothermarchaeota in Hydrothermal Sediment.</title>
        <authorList>
            <person name="Zhou Z."/>
            <person name="Liu Y."/>
            <person name="Xu W."/>
            <person name="Pan J."/>
            <person name="Luo Z.H."/>
            <person name="Li M."/>
        </authorList>
    </citation>
    <scope>NUCLEOTIDE SEQUENCE [LARGE SCALE GENOMIC DNA]</scope>
    <source>
        <strain evidence="1">SpSt-642</strain>
    </source>
</reference>
<sequence length="151" mass="17522">MNIVQIDVKNLGNLIKKIIDNNYSIEYKIHTNLNDQSKISVIKVKKNERDVSIIIAHYITQFYSTEYSDDNSRDSAYDLTSTNTVYFIPVNPVIVIILDNNVMDLLMNYRDDYPIDNCETLVNKYRLKNPGYRNALKILLARVLEELRGGD</sequence>
<comment type="caution">
    <text evidence="1">The sequence shown here is derived from an EMBL/GenBank/DDBJ whole genome shotgun (WGS) entry which is preliminary data.</text>
</comment>
<dbReference type="EMBL" id="DTBJ01000036">
    <property type="protein sequence ID" value="HGM58887.1"/>
    <property type="molecule type" value="Genomic_DNA"/>
</dbReference>
<gene>
    <name evidence="1" type="ORF">ENU14_04810</name>
</gene>
<proteinExistence type="predicted"/>
<evidence type="ECO:0000313" key="1">
    <source>
        <dbReference type="EMBL" id="HGM58887.1"/>
    </source>
</evidence>
<organism evidence="1">
    <name type="scientific">Staphylothermus marinus</name>
    <dbReference type="NCBI Taxonomy" id="2280"/>
    <lineage>
        <taxon>Archaea</taxon>
        <taxon>Thermoproteota</taxon>
        <taxon>Thermoprotei</taxon>
        <taxon>Desulfurococcales</taxon>
        <taxon>Desulfurococcaceae</taxon>
        <taxon>Staphylothermus</taxon>
    </lineage>
</organism>
<name>A0A7C4HDE1_STAMA</name>